<dbReference type="RefSeq" id="WP_188654117.1">
    <property type="nucleotide sequence ID" value="NZ_BMNR01000006.1"/>
</dbReference>
<comment type="caution">
    <text evidence="2">The sequence shown here is derived from an EMBL/GenBank/DDBJ whole genome shotgun (WGS) entry which is preliminary data.</text>
</comment>
<feature type="signal peptide" evidence="1">
    <location>
        <begin position="1"/>
        <end position="26"/>
    </location>
</feature>
<reference evidence="2" key="1">
    <citation type="journal article" date="2014" name="Int. J. Syst. Evol. Microbiol.">
        <title>Complete genome sequence of Corynebacterium casei LMG S-19264T (=DSM 44701T), isolated from a smear-ripened cheese.</title>
        <authorList>
            <consortium name="US DOE Joint Genome Institute (JGI-PGF)"/>
            <person name="Walter F."/>
            <person name="Albersmeier A."/>
            <person name="Kalinowski J."/>
            <person name="Ruckert C."/>
        </authorList>
    </citation>
    <scope>NUCLEOTIDE SEQUENCE</scope>
    <source>
        <strain evidence="2">JCM 12862</strain>
    </source>
</reference>
<keyword evidence="1" id="KW-0732">Signal</keyword>
<dbReference type="AlphaFoldDB" id="A0A8J3BMA0"/>
<evidence type="ECO:0000313" key="3">
    <source>
        <dbReference type="Proteomes" id="UP000612329"/>
    </source>
</evidence>
<gene>
    <name evidence="2" type="ORF">GCM10007962_27340</name>
</gene>
<reference evidence="2" key="2">
    <citation type="submission" date="2020-09" db="EMBL/GenBank/DDBJ databases">
        <authorList>
            <person name="Sun Q."/>
            <person name="Ohkuma M."/>
        </authorList>
    </citation>
    <scope>NUCLEOTIDE SEQUENCE</scope>
    <source>
        <strain evidence="2">JCM 12862</strain>
    </source>
</reference>
<accession>A0A8J3BMA0</accession>
<evidence type="ECO:0008006" key="4">
    <source>
        <dbReference type="Google" id="ProtNLM"/>
    </source>
</evidence>
<proteinExistence type="predicted"/>
<protein>
    <recommendedName>
        <fullName evidence="4">T9SS type A sorting domain-containing protein</fullName>
    </recommendedName>
</protein>
<name>A0A8J3BMA0_9FLAO</name>
<dbReference type="Proteomes" id="UP000612329">
    <property type="component" value="Unassembled WGS sequence"/>
</dbReference>
<keyword evidence="3" id="KW-1185">Reference proteome</keyword>
<organism evidence="2 3">
    <name type="scientific">Yeosuana aromativorans</name>
    <dbReference type="NCBI Taxonomy" id="288019"/>
    <lineage>
        <taxon>Bacteria</taxon>
        <taxon>Pseudomonadati</taxon>
        <taxon>Bacteroidota</taxon>
        <taxon>Flavobacteriia</taxon>
        <taxon>Flavobacteriales</taxon>
        <taxon>Flavobacteriaceae</taxon>
        <taxon>Yeosuana</taxon>
    </lineage>
</organism>
<sequence length="641" mass="69195">MTKKITLIKSLSVVVTLFCAANFGFGQCGIETATWDGTNWNWTGGIAQNTVPTIGNTISVIINGDYDTSVGGFQTSFGACSLTVTNNATLDVKNNTYVEVQNDITVDAGSTFFVQPYGAVVQINDVATVTDNGIIRVIKTTAPLGAWYEYTYWSSPVSGETIGNGLFESEVSRRYLFNAQNFLDATAESNNDNTPVAGQDDIDDNGDDWQWVDGTTTMEPGVGYAATHDPNVFIFPGVGYDYDFQGPFNNGIITVTIYRNDSELNDINWNLIGNPYPSAISANSFLAANTEVDQNVVSTKSSTGAIFFWSQNTAPSSTANGNQAYNFSDGDYAVINGASEIAGGDGLTPNRYIPSGQAFFVAMSNSGGTNIGGDIWTSDVVFNNSMRVKGATDNSQFFKSSNTKGTSSANKLWVNLISDNGVFNQTCIAYLNNATNMDDGMYYDAPKNVSAGTSAILYTTIEDSNKKFAIQGKAASSINTDEVINLGFKTSIDVPTLYTLSVAKKEGGFLTNNPIYLKDNLTNTLHDLTSCDYTFTSEVGEFNKRFEIVFSNKALATDDFNLDDSALKISQIGDSQVRFKASSNLTIKTVSIFDLLGRQLYALSGSHNEETYNLPKLKNAVFIAKVKLSNGSSITKKGILK</sequence>
<dbReference type="EMBL" id="BMNR01000006">
    <property type="protein sequence ID" value="GGK31450.1"/>
    <property type="molecule type" value="Genomic_DNA"/>
</dbReference>
<feature type="chain" id="PRO_5035243348" description="T9SS type A sorting domain-containing protein" evidence="1">
    <location>
        <begin position="27"/>
        <end position="641"/>
    </location>
</feature>
<evidence type="ECO:0000256" key="1">
    <source>
        <dbReference type="SAM" id="SignalP"/>
    </source>
</evidence>
<evidence type="ECO:0000313" key="2">
    <source>
        <dbReference type="EMBL" id="GGK31450.1"/>
    </source>
</evidence>